<feature type="binding site" evidence="4">
    <location>
        <position position="61"/>
    </location>
    <ligand>
        <name>Zn(2+)</name>
        <dbReference type="ChEBI" id="CHEBI:29105"/>
    </ligand>
</feature>
<dbReference type="KEGG" id="csu:CSUB_C1580"/>
<keyword evidence="3 4" id="KW-0687">Ribonucleoprotein</keyword>
<keyword evidence="2 4" id="KW-0689">Ribosomal protein</keyword>
<keyword evidence="4" id="KW-0699">rRNA-binding</keyword>
<dbReference type="InterPro" id="IPR011332">
    <property type="entry name" value="Ribosomal_zn-bd"/>
</dbReference>
<organism evidence="5 7">
    <name type="scientific">Caldiarchaeum subterraneum</name>
    <dbReference type="NCBI Taxonomy" id="311458"/>
    <lineage>
        <taxon>Archaea</taxon>
        <taxon>Nitrososphaerota</taxon>
        <taxon>Candidatus Caldarchaeales</taxon>
        <taxon>Candidatus Caldarchaeaceae</taxon>
        <taxon>Candidatus Caldarchaeum</taxon>
    </lineage>
</organism>
<protein>
    <recommendedName>
        <fullName evidence="4">Large ribosomal subunit protein eL43</fullName>
    </recommendedName>
</protein>
<keyword evidence="4" id="KW-0862">Zinc</keyword>
<evidence type="ECO:0000256" key="1">
    <source>
        <dbReference type="ARBA" id="ARBA00022884"/>
    </source>
</evidence>
<evidence type="ECO:0000256" key="2">
    <source>
        <dbReference type="ARBA" id="ARBA00022980"/>
    </source>
</evidence>
<feature type="zinc finger region" description="C4-type" evidence="4">
    <location>
        <begin position="40"/>
        <end position="61"/>
    </location>
</feature>
<dbReference type="GO" id="GO:0008270">
    <property type="term" value="F:zinc ion binding"/>
    <property type="evidence" value="ECO:0007669"/>
    <property type="project" value="UniProtKB-UniRule"/>
</dbReference>
<dbReference type="GO" id="GO:1990904">
    <property type="term" value="C:ribonucleoprotein complex"/>
    <property type="evidence" value="ECO:0007669"/>
    <property type="project" value="UniProtKB-KW"/>
</dbReference>
<dbReference type="STRING" id="311458.CSUB_C1580"/>
<comment type="cofactor">
    <cofactor evidence="4">
        <name>Zn(2+)</name>
        <dbReference type="ChEBI" id="CHEBI:29105"/>
    </cofactor>
    <text evidence="4">Binds 1 zinc ion per subunit.</text>
</comment>
<comment type="function">
    <text evidence="4">Binds to the 23S rRNA.</text>
</comment>
<evidence type="ECO:0000313" key="6">
    <source>
        <dbReference type="EMBL" id="BAJ51431.1"/>
    </source>
</evidence>
<feature type="binding site" evidence="4">
    <location>
        <position position="58"/>
    </location>
    <ligand>
        <name>Zn(2+)</name>
        <dbReference type="ChEBI" id="CHEBI:29105"/>
    </ligand>
</feature>
<dbReference type="EMBL" id="AP011872">
    <property type="protein sequence ID" value="BAJ48758.1"/>
    <property type="molecule type" value="Genomic_DNA"/>
</dbReference>
<evidence type="ECO:0000256" key="3">
    <source>
        <dbReference type="ARBA" id="ARBA00023274"/>
    </source>
</evidence>
<feature type="binding site" evidence="4">
    <location>
        <position position="43"/>
    </location>
    <ligand>
        <name>Zn(2+)</name>
        <dbReference type="ChEBI" id="CHEBI:29105"/>
    </ligand>
</feature>
<evidence type="ECO:0000313" key="7">
    <source>
        <dbReference type="Proteomes" id="UP000008120"/>
    </source>
</evidence>
<dbReference type="InterPro" id="IPR050522">
    <property type="entry name" value="Ribosomal_protein_eL43"/>
</dbReference>
<reference evidence="5 7" key="2">
    <citation type="journal article" date="2011" name="Nucleic Acids Res.">
        <title>Insights into the evolution of Archaea and eukaryotic protein modifier systems revealed by the genome of a novel archaeal group.</title>
        <authorList>
            <person name="Nunoura T."/>
            <person name="Takaki Y."/>
            <person name="Kakuta J."/>
            <person name="Nishi S."/>
            <person name="Sugahara J."/>
            <person name="Kazama H."/>
            <person name="Chee G."/>
            <person name="Hattori M."/>
            <person name="Kanai A."/>
            <person name="Atomi H."/>
            <person name="Takai K."/>
            <person name="Takami H."/>
        </authorList>
    </citation>
    <scope>NUCLEOTIDE SEQUENCE [LARGE SCALE GENOMIC DNA]</scope>
</reference>
<proteinExistence type="inferred from homology"/>
<dbReference type="Proteomes" id="UP000008120">
    <property type="component" value="Chromosome"/>
</dbReference>
<dbReference type="Gene3D" id="2.20.25.30">
    <property type="match status" value="1"/>
</dbReference>
<keyword evidence="4" id="KW-0863">Zinc-finger</keyword>
<dbReference type="GO" id="GO:0070180">
    <property type="term" value="F:large ribosomal subunit rRNA binding"/>
    <property type="evidence" value="ECO:0007669"/>
    <property type="project" value="UniProtKB-UniRule"/>
</dbReference>
<keyword evidence="1 4" id="KW-0694">RNA-binding</keyword>
<dbReference type="Pfam" id="PF01780">
    <property type="entry name" value="Ribosomal_L37ae"/>
    <property type="match status" value="1"/>
</dbReference>
<dbReference type="PANTHER" id="PTHR48129">
    <property type="entry name" value="60S RIBOSOMAL PROTEIN L37A"/>
    <property type="match status" value="1"/>
</dbReference>
<dbReference type="SUPFAM" id="SSF57829">
    <property type="entry name" value="Zn-binding ribosomal proteins"/>
    <property type="match status" value="1"/>
</dbReference>
<dbReference type="AlphaFoldDB" id="E6N8Y9"/>
<comment type="similarity">
    <text evidence="4">Belongs to the eukaryotic ribosomal protein eL43 family. Putative zinc-binding subfamily.</text>
</comment>
<name>E6N8Y9_CALS0</name>
<dbReference type="EMBL" id="BA000048">
    <property type="protein sequence ID" value="BAJ51431.1"/>
    <property type="molecule type" value="Genomic_DNA"/>
</dbReference>
<sequence length="76" mass="8496">MLVMVKSRQAIAKGLGPRYGSTLRKKWAEVVSVARANHVCDRCGAKRVRRVSVGVWQCRRCGYKFAGQAYAPKAEK</sequence>
<dbReference type="GO" id="GO:0003735">
    <property type="term" value="F:structural constituent of ribosome"/>
    <property type="evidence" value="ECO:0007669"/>
    <property type="project" value="InterPro"/>
</dbReference>
<accession>E6N8Y9</accession>
<dbReference type="InterPro" id="IPR002674">
    <property type="entry name" value="Ribosomal_eL43"/>
</dbReference>
<feature type="binding site" evidence="4">
    <location>
        <position position="40"/>
    </location>
    <ligand>
        <name>Zn(2+)</name>
        <dbReference type="ChEBI" id="CHEBI:29105"/>
    </ligand>
</feature>
<comment type="subunit">
    <text evidence="4">Part of the 50S ribosomal subunit.</text>
</comment>
<dbReference type="HAMAP" id="MF_00327">
    <property type="entry name" value="Ribosomal_eL43"/>
    <property type="match status" value="1"/>
</dbReference>
<dbReference type="GO" id="GO:0005840">
    <property type="term" value="C:ribosome"/>
    <property type="evidence" value="ECO:0007669"/>
    <property type="project" value="UniProtKB-KW"/>
</dbReference>
<reference evidence="5 7" key="1">
    <citation type="journal article" date="2005" name="Environ. Microbiol.">
        <title>Genetic and functional properties of uncultivated thermophilic crenarchaeotes from a subsurface gold mine as revealed by analysis of genome fragments.</title>
        <authorList>
            <person name="Nunoura T."/>
            <person name="Hirayama H."/>
            <person name="Takami H."/>
            <person name="Oida H."/>
            <person name="Nishi S."/>
            <person name="Shimamura S."/>
            <person name="Suzuki Y."/>
            <person name="Inagaki F."/>
            <person name="Takai K."/>
            <person name="Nealson K.H."/>
            <person name="Horikoshi K."/>
        </authorList>
    </citation>
    <scope>NUCLEOTIDE SEQUENCE [LARGE SCALE GENOMIC DNA]</scope>
</reference>
<dbReference type="InterPro" id="IPR011331">
    <property type="entry name" value="Ribosomal_eL37/eL43"/>
</dbReference>
<dbReference type="GO" id="GO:0006412">
    <property type="term" value="P:translation"/>
    <property type="evidence" value="ECO:0007669"/>
    <property type="project" value="UniProtKB-UniRule"/>
</dbReference>
<gene>
    <name evidence="4" type="primary">rpl37ae</name>
    <name evidence="6" type="ORF">CSUB_C1580</name>
    <name evidence="5" type="ORF">HGMM_F05B08C40</name>
</gene>
<keyword evidence="4" id="KW-0479">Metal-binding</keyword>
<dbReference type="PANTHER" id="PTHR48129:SF1">
    <property type="entry name" value="LARGE RIBOSOMAL SUBUNIT PROTEIN EL43"/>
    <property type="match status" value="1"/>
</dbReference>
<evidence type="ECO:0000256" key="4">
    <source>
        <dbReference type="HAMAP-Rule" id="MF_00327"/>
    </source>
</evidence>
<evidence type="ECO:0000313" key="5">
    <source>
        <dbReference type="EMBL" id="BAJ48758.1"/>
    </source>
</evidence>